<dbReference type="AlphaFoldDB" id="A0A9E6UJS5"/>
<feature type="region of interest" description="Disordered" evidence="1">
    <location>
        <begin position="78"/>
        <end position="105"/>
    </location>
</feature>
<dbReference type="Proteomes" id="UP000825701">
    <property type="component" value="Chromosome"/>
</dbReference>
<keyword evidence="2" id="KW-0472">Membrane</keyword>
<protein>
    <submittedName>
        <fullName evidence="3">Uncharacterized protein</fullName>
    </submittedName>
</protein>
<keyword evidence="2" id="KW-0812">Transmembrane</keyword>
<accession>A0A9E6UJS5</accession>
<keyword evidence="4" id="KW-1185">Reference proteome</keyword>
<gene>
    <name evidence="3" type="ORF">K6K41_15315</name>
</gene>
<sequence length="105" mass="11037">MIGAFMASAAAHATGVIGVKLPDVVTLPSFVALGAIVGTRFSGLKPRDILALLKPTVASFLAVTALARLLLRRRLGAQSSGRAGLRRLRARRARGHDADRLSARP</sequence>
<organism evidence="3 4">
    <name type="scientific">Chenggangzhangella methanolivorans</name>
    <dbReference type="NCBI Taxonomy" id="1437009"/>
    <lineage>
        <taxon>Bacteria</taxon>
        <taxon>Pseudomonadati</taxon>
        <taxon>Pseudomonadota</taxon>
        <taxon>Alphaproteobacteria</taxon>
        <taxon>Hyphomicrobiales</taxon>
        <taxon>Methylopilaceae</taxon>
        <taxon>Chenggangzhangella</taxon>
    </lineage>
</organism>
<proteinExistence type="predicted"/>
<dbReference type="RefSeq" id="WP_261401364.1">
    <property type="nucleotide sequence ID" value="NZ_CP081869.1"/>
</dbReference>
<feature type="compositionally biased region" description="Basic residues" evidence="1">
    <location>
        <begin position="84"/>
        <end position="94"/>
    </location>
</feature>
<keyword evidence="2" id="KW-1133">Transmembrane helix</keyword>
<feature type="compositionally biased region" description="Basic and acidic residues" evidence="1">
    <location>
        <begin position="95"/>
        <end position="105"/>
    </location>
</feature>
<name>A0A9E6UJS5_9HYPH</name>
<evidence type="ECO:0000313" key="3">
    <source>
        <dbReference type="EMBL" id="QZN98441.1"/>
    </source>
</evidence>
<dbReference type="EMBL" id="CP081869">
    <property type="protein sequence ID" value="QZN98441.1"/>
    <property type="molecule type" value="Genomic_DNA"/>
</dbReference>
<evidence type="ECO:0000256" key="2">
    <source>
        <dbReference type="SAM" id="Phobius"/>
    </source>
</evidence>
<dbReference type="KEGG" id="cmet:K6K41_15315"/>
<evidence type="ECO:0000313" key="4">
    <source>
        <dbReference type="Proteomes" id="UP000825701"/>
    </source>
</evidence>
<evidence type="ECO:0000256" key="1">
    <source>
        <dbReference type="SAM" id="MobiDB-lite"/>
    </source>
</evidence>
<feature type="transmembrane region" description="Helical" evidence="2">
    <location>
        <begin position="49"/>
        <end position="71"/>
    </location>
</feature>
<reference evidence="3" key="1">
    <citation type="submission" date="2021-08" db="EMBL/GenBank/DDBJ databases">
        <authorList>
            <person name="Zhang H."/>
            <person name="Xu M."/>
            <person name="Yu Z."/>
            <person name="Yang L."/>
            <person name="Cai Y."/>
        </authorList>
    </citation>
    <scope>NUCLEOTIDE SEQUENCE</scope>
    <source>
        <strain evidence="3">CHL1</strain>
    </source>
</reference>